<dbReference type="Proteomes" id="UP000477543">
    <property type="component" value="Unassembled WGS sequence"/>
</dbReference>
<proteinExistence type="inferred from homology"/>
<dbReference type="InterPro" id="IPR001567">
    <property type="entry name" value="Pept_M3A_M3B_dom"/>
</dbReference>
<evidence type="ECO:0000313" key="10">
    <source>
        <dbReference type="Proteomes" id="UP000477543"/>
    </source>
</evidence>
<dbReference type="GO" id="GO:0004222">
    <property type="term" value="F:metalloendopeptidase activity"/>
    <property type="evidence" value="ECO:0007669"/>
    <property type="project" value="InterPro"/>
</dbReference>
<keyword evidence="2 7" id="KW-0645">Protease</keyword>
<sequence>NLLADERDSVLPVADDRLAGLPDWLLGAMRAAARERGLPGQVVTLSRSLIMPFLELADDRALRETALAAWAARGSGQGAGGGATDNRGVVTEILALRHEMARLLGYADFASFRLEPEMARDAARVEDL</sequence>
<organism evidence="9 10">
    <name type="scientific">Glutamicibacter soli</name>
    <dbReference type="NCBI Taxonomy" id="453836"/>
    <lineage>
        <taxon>Bacteria</taxon>
        <taxon>Bacillati</taxon>
        <taxon>Actinomycetota</taxon>
        <taxon>Actinomycetes</taxon>
        <taxon>Micrococcales</taxon>
        <taxon>Micrococcaceae</taxon>
        <taxon>Glutamicibacter</taxon>
    </lineage>
</organism>
<dbReference type="PANTHER" id="PTHR43660">
    <property type="entry name" value="DIPEPTIDYL CARBOXYPEPTIDASE"/>
    <property type="match status" value="1"/>
</dbReference>
<feature type="non-terminal residue" evidence="9">
    <location>
        <position position="128"/>
    </location>
</feature>
<evidence type="ECO:0000256" key="4">
    <source>
        <dbReference type="ARBA" id="ARBA00022801"/>
    </source>
</evidence>
<dbReference type="PANTHER" id="PTHR43660:SF1">
    <property type="entry name" value="DIPEPTIDYL CARBOXYPEPTIDASE"/>
    <property type="match status" value="1"/>
</dbReference>
<keyword evidence="3 7" id="KW-0479">Metal-binding</keyword>
<feature type="non-terminal residue" evidence="9">
    <location>
        <position position="1"/>
    </location>
</feature>
<protein>
    <submittedName>
        <fullName evidence="9">Peptidase M3</fullName>
    </submittedName>
</protein>
<name>A0A6L9GAT0_9MICC</name>
<evidence type="ECO:0000256" key="5">
    <source>
        <dbReference type="ARBA" id="ARBA00022833"/>
    </source>
</evidence>
<evidence type="ECO:0000313" key="9">
    <source>
        <dbReference type="EMBL" id="NAZ18043.1"/>
    </source>
</evidence>
<dbReference type="InterPro" id="IPR045090">
    <property type="entry name" value="Pept_M3A_M3B"/>
</dbReference>
<dbReference type="Pfam" id="PF01432">
    <property type="entry name" value="Peptidase_M3"/>
    <property type="match status" value="1"/>
</dbReference>
<evidence type="ECO:0000256" key="6">
    <source>
        <dbReference type="ARBA" id="ARBA00023049"/>
    </source>
</evidence>
<feature type="domain" description="Peptidase M3A/M3B catalytic" evidence="8">
    <location>
        <begin position="56"/>
        <end position="127"/>
    </location>
</feature>
<keyword evidence="4 7" id="KW-0378">Hydrolase</keyword>
<dbReference type="RefSeq" id="WP_161450297.1">
    <property type="nucleotide sequence ID" value="NZ_WYDN01000156.1"/>
</dbReference>
<dbReference type="AlphaFoldDB" id="A0A6L9GAT0"/>
<evidence type="ECO:0000256" key="7">
    <source>
        <dbReference type="RuleBase" id="RU003435"/>
    </source>
</evidence>
<dbReference type="InterPro" id="IPR024077">
    <property type="entry name" value="Neurolysin/TOP_dom2"/>
</dbReference>
<evidence type="ECO:0000256" key="2">
    <source>
        <dbReference type="ARBA" id="ARBA00022670"/>
    </source>
</evidence>
<gene>
    <name evidence="9" type="ORF">GT020_18635</name>
</gene>
<evidence type="ECO:0000259" key="8">
    <source>
        <dbReference type="Pfam" id="PF01432"/>
    </source>
</evidence>
<comment type="cofactor">
    <cofactor evidence="7">
        <name>Zn(2+)</name>
        <dbReference type="ChEBI" id="CHEBI:29105"/>
    </cofactor>
    <text evidence="7">Binds 1 zinc ion.</text>
</comment>
<reference evidence="9 10" key="1">
    <citation type="submission" date="2020-01" db="EMBL/GenBank/DDBJ databases">
        <title>Glutamicibacter soli M275.</title>
        <authorList>
            <person name="Meng X."/>
        </authorList>
    </citation>
    <scope>NUCLEOTIDE SEQUENCE [LARGE SCALE GENOMIC DNA]</scope>
    <source>
        <strain evidence="9 10">M275</strain>
    </source>
</reference>
<dbReference type="GO" id="GO:0004180">
    <property type="term" value="F:carboxypeptidase activity"/>
    <property type="evidence" value="ECO:0007669"/>
    <property type="project" value="TreeGrafter"/>
</dbReference>
<accession>A0A6L9GAT0</accession>
<keyword evidence="6 7" id="KW-0482">Metalloprotease</keyword>
<dbReference type="GO" id="GO:0005829">
    <property type="term" value="C:cytosol"/>
    <property type="evidence" value="ECO:0007669"/>
    <property type="project" value="TreeGrafter"/>
</dbReference>
<dbReference type="GO" id="GO:0046872">
    <property type="term" value="F:metal ion binding"/>
    <property type="evidence" value="ECO:0007669"/>
    <property type="project" value="UniProtKB-UniRule"/>
</dbReference>
<dbReference type="GO" id="GO:0006508">
    <property type="term" value="P:proteolysis"/>
    <property type="evidence" value="ECO:0007669"/>
    <property type="project" value="UniProtKB-KW"/>
</dbReference>
<evidence type="ECO:0000256" key="3">
    <source>
        <dbReference type="ARBA" id="ARBA00022723"/>
    </source>
</evidence>
<comment type="similarity">
    <text evidence="1 7">Belongs to the peptidase M3 family.</text>
</comment>
<keyword evidence="5 7" id="KW-0862">Zinc</keyword>
<dbReference type="SUPFAM" id="SSF55486">
    <property type="entry name" value="Metalloproteases ('zincins'), catalytic domain"/>
    <property type="match status" value="1"/>
</dbReference>
<dbReference type="EMBL" id="WYDN01000156">
    <property type="protein sequence ID" value="NAZ18043.1"/>
    <property type="molecule type" value="Genomic_DNA"/>
</dbReference>
<dbReference type="Gene3D" id="1.10.1370.10">
    <property type="entry name" value="Neurolysin, domain 3"/>
    <property type="match status" value="1"/>
</dbReference>
<evidence type="ECO:0000256" key="1">
    <source>
        <dbReference type="ARBA" id="ARBA00006040"/>
    </source>
</evidence>
<comment type="caution">
    <text evidence="9">The sequence shown here is derived from an EMBL/GenBank/DDBJ whole genome shotgun (WGS) entry which is preliminary data.</text>
</comment>